<comment type="caution">
    <text evidence="2">The sequence shown here is derived from an EMBL/GenBank/DDBJ whole genome shotgun (WGS) entry which is preliminary data.</text>
</comment>
<dbReference type="EMBL" id="WITJ01000006">
    <property type="protein sequence ID" value="MQW39404.1"/>
    <property type="molecule type" value="Genomic_DNA"/>
</dbReference>
<feature type="domain" description="PucR C-terminal helix-turn-helix" evidence="1">
    <location>
        <begin position="178"/>
        <end position="226"/>
    </location>
</feature>
<dbReference type="SUPFAM" id="SSF46689">
    <property type="entry name" value="Homeodomain-like"/>
    <property type="match status" value="1"/>
</dbReference>
<sequence length="227" mass="26447">MKTNEILKIQELYENVDQNLLNEREKKLLKLLNMDQTRALFDELKDGKYRIIQFKTASFEELAQSLKMILPELEQIDFNQHFVIERWSNETLSKSELFDVFQTLSQDMGIMISAFVGIFVEQEELGALFEEERAAFSENKTFSEYLFSTVLSLSKSQTLHQLKIQLHEHPEDQLIVKSLYETSGNQAAAAKLLFVHRNTLLNKIKKFEKFYGLELSGSDLVLAYHLL</sequence>
<evidence type="ECO:0000259" key="1">
    <source>
        <dbReference type="Pfam" id="PF13556"/>
    </source>
</evidence>
<protein>
    <submittedName>
        <fullName evidence="2">Polyketide synthase regulator</fullName>
    </submittedName>
</protein>
<dbReference type="RefSeq" id="WP_153496078.1">
    <property type="nucleotide sequence ID" value="NZ_CBCRWP010000003.1"/>
</dbReference>
<dbReference type="PRINTS" id="PR01590">
    <property type="entry name" value="HTHFIS"/>
</dbReference>
<proteinExistence type="predicted"/>
<keyword evidence="3" id="KW-1185">Reference proteome</keyword>
<organism evidence="2 3">
    <name type="scientific">Lactococcus hircilactis</name>
    <dbReference type="NCBI Taxonomy" id="1494462"/>
    <lineage>
        <taxon>Bacteria</taxon>
        <taxon>Bacillati</taxon>
        <taxon>Bacillota</taxon>
        <taxon>Bacilli</taxon>
        <taxon>Lactobacillales</taxon>
        <taxon>Streptococcaceae</taxon>
        <taxon>Lactococcus</taxon>
    </lineage>
</organism>
<reference evidence="2 3" key="1">
    <citation type="submission" date="2019-10" db="EMBL/GenBank/DDBJ databases">
        <authorList>
            <person name="Dong K."/>
        </authorList>
    </citation>
    <scope>NUCLEOTIDE SEQUENCE [LARGE SCALE GENOMIC DNA]</scope>
    <source>
        <strain evidence="2 3">DSM 28960</strain>
    </source>
</reference>
<dbReference type="OrthoDB" id="9792148at2"/>
<dbReference type="GO" id="GO:0043565">
    <property type="term" value="F:sequence-specific DNA binding"/>
    <property type="evidence" value="ECO:0007669"/>
    <property type="project" value="InterPro"/>
</dbReference>
<dbReference type="InterPro" id="IPR002197">
    <property type="entry name" value="HTH_Fis"/>
</dbReference>
<dbReference type="Pfam" id="PF13556">
    <property type="entry name" value="HTH_30"/>
    <property type="match status" value="1"/>
</dbReference>
<dbReference type="InterPro" id="IPR025736">
    <property type="entry name" value="PucR_C-HTH_dom"/>
</dbReference>
<gene>
    <name evidence="2" type="ORF">GHI93_05550</name>
</gene>
<accession>A0A7X1Z7S5</accession>
<dbReference type="Proteomes" id="UP000439550">
    <property type="component" value="Unassembled WGS sequence"/>
</dbReference>
<dbReference type="AlphaFoldDB" id="A0A7X1Z7S5"/>
<dbReference type="InterPro" id="IPR009057">
    <property type="entry name" value="Homeodomain-like_sf"/>
</dbReference>
<name>A0A7X1Z7S5_9LACT</name>
<evidence type="ECO:0000313" key="3">
    <source>
        <dbReference type="Proteomes" id="UP000439550"/>
    </source>
</evidence>
<evidence type="ECO:0000313" key="2">
    <source>
        <dbReference type="EMBL" id="MQW39404.1"/>
    </source>
</evidence>
<dbReference type="Gene3D" id="1.10.10.60">
    <property type="entry name" value="Homeodomain-like"/>
    <property type="match status" value="1"/>
</dbReference>